<dbReference type="EMBL" id="JBHTLK010000267">
    <property type="protein sequence ID" value="MFD1151709.1"/>
    <property type="molecule type" value="Genomic_DNA"/>
</dbReference>
<sequence length="179" mass="18438">MDIGEPARPGRHRLEDGAAIWLPMGGELEHTPPARLPLPPEPPPAPPPVRRTVTAPHTPPPPPPDPLVDTDEMGLRKFNIGLVPASVTPPRTWKRAAWFAVLSSAGVLVGLAIAAAKLVGVSNPVERIGMPGYPTDVPLLTGFATPAPTTTTGAAPGGREPGRAVADGLRVAAGDRTAG</sequence>
<feature type="compositionally biased region" description="Pro residues" evidence="1">
    <location>
        <begin position="34"/>
        <end position="49"/>
    </location>
</feature>
<evidence type="ECO:0000313" key="3">
    <source>
        <dbReference type="Proteomes" id="UP001597168"/>
    </source>
</evidence>
<protein>
    <submittedName>
        <fullName evidence="2">Uncharacterized protein</fullName>
    </submittedName>
</protein>
<evidence type="ECO:0000313" key="2">
    <source>
        <dbReference type="EMBL" id="MFD1151709.1"/>
    </source>
</evidence>
<proteinExistence type="predicted"/>
<name>A0ABW3R482_9PSEU</name>
<organism evidence="2 3">
    <name type="scientific">Saccharothrix hoggarensis</name>
    <dbReference type="NCBI Taxonomy" id="913853"/>
    <lineage>
        <taxon>Bacteria</taxon>
        <taxon>Bacillati</taxon>
        <taxon>Actinomycetota</taxon>
        <taxon>Actinomycetes</taxon>
        <taxon>Pseudonocardiales</taxon>
        <taxon>Pseudonocardiaceae</taxon>
        <taxon>Saccharothrix</taxon>
    </lineage>
</organism>
<feature type="region of interest" description="Disordered" evidence="1">
    <location>
        <begin position="1"/>
        <end position="68"/>
    </location>
</feature>
<dbReference type="Proteomes" id="UP001597168">
    <property type="component" value="Unassembled WGS sequence"/>
</dbReference>
<evidence type="ECO:0000256" key="1">
    <source>
        <dbReference type="SAM" id="MobiDB-lite"/>
    </source>
</evidence>
<comment type="caution">
    <text evidence="2">The sequence shown here is derived from an EMBL/GenBank/DDBJ whole genome shotgun (WGS) entry which is preliminary data.</text>
</comment>
<reference evidence="3" key="1">
    <citation type="journal article" date="2019" name="Int. J. Syst. Evol. Microbiol.">
        <title>The Global Catalogue of Microorganisms (GCM) 10K type strain sequencing project: providing services to taxonomists for standard genome sequencing and annotation.</title>
        <authorList>
            <consortium name="The Broad Institute Genomics Platform"/>
            <consortium name="The Broad Institute Genome Sequencing Center for Infectious Disease"/>
            <person name="Wu L."/>
            <person name="Ma J."/>
        </authorList>
    </citation>
    <scope>NUCLEOTIDE SEQUENCE [LARGE SCALE GENOMIC DNA]</scope>
    <source>
        <strain evidence="3">CCUG 60214</strain>
    </source>
</reference>
<feature type="non-terminal residue" evidence="2">
    <location>
        <position position="179"/>
    </location>
</feature>
<keyword evidence="3" id="KW-1185">Reference proteome</keyword>
<feature type="compositionally biased region" description="Pro residues" evidence="1">
    <location>
        <begin position="57"/>
        <end position="66"/>
    </location>
</feature>
<accession>A0ABW3R482</accession>
<gene>
    <name evidence="2" type="ORF">ACFQ3T_31630</name>
</gene>